<evidence type="ECO:0000313" key="6">
    <source>
        <dbReference type="Proteomes" id="UP000465304"/>
    </source>
</evidence>
<keyword evidence="6" id="KW-1185">Reference proteome</keyword>
<reference evidence="5 6" key="1">
    <citation type="journal article" date="2019" name="Emerg. Microbes Infect.">
        <title>Comprehensive subspecies identification of 175 nontuberculous mycobacteria species based on 7547 genomic profiles.</title>
        <authorList>
            <person name="Matsumoto Y."/>
            <person name="Kinjo T."/>
            <person name="Motooka D."/>
            <person name="Nabeya D."/>
            <person name="Jung N."/>
            <person name="Uechi K."/>
            <person name="Horii T."/>
            <person name="Iida T."/>
            <person name="Fujita J."/>
            <person name="Nakamura S."/>
        </authorList>
    </citation>
    <scope>NUCLEOTIDE SEQUENCE [LARGE SCALE GENOMIC DNA]</scope>
    <source>
        <strain evidence="5 6">JCM 30996</strain>
    </source>
</reference>
<dbReference type="Proteomes" id="UP000465304">
    <property type="component" value="Unassembled WGS sequence"/>
</dbReference>
<dbReference type="InterPro" id="IPR036390">
    <property type="entry name" value="WH_DNA-bd_sf"/>
</dbReference>
<dbReference type="InterPro" id="IPR039422">
    <property type="entry name" value="MarR/SlyA-like"/>
</dbReference>
<name>A0A7I9ZK58_9MYCO</name>
<dbReference type="SUPFAM" id="SSF46785">
    <property type="entry name" value="Winged helix' DNA-binding domain"/>
    <property type="match status" value="1"/>
</dbReference>
<keyword evidence="1" id="KW-0805">Transcription regulation</keyword>
<sequence>MAQQRPGRTPADAPAPEQVDAVLVASRALVGIAAASLAGVDDVVTVPQFRVLVMIYTRGPMNLASVAAGLDVNPSNASRTCDRLIREGLLDRRPSEVDRRNIVLTLTLPGRRLVENVTRRRRTAIQRILRRMPATERDALASALAAFADAAGETDDEASILTLLWPATS</sequence>
<dbReference type="InterPro" id="IPR023187">
    <property type="entry name" value="Tscrpt_reg_MarR-type_CS"/>
</dbReference>
<evidence type="ECO:0000259" key="4">
    <source>
        <dbReference type="PROSITE" id="PS50995"/>
    </source>
</evidence>
<dbReference type="EMBL" id="BLLB01000002">
    <property type="protein sequence ID" value="GFH01354.1"/>
    <property type="molecule type" value="Genomic_DNA"/>
</dbReference>
<gene>
    <name evidence="5" type="ORF">MHIP_18370</name>
</gene>
<dbReference type="PROSITE" id="PS01117">
    <property type="entry name" value="HTH_MARR_1"/>
    <property type="match status" value="1"/>
</dbReference>
<dbReference type="GO" id="GO:0003700">
    <property type="term" value="F:DNA-binding transcription factor activity"/>
    <property type="evidence" value="ECO:0007669"/>
    <property type="project" value="InterPro"/>
</dbReference>
<dbReference type="GO" id="GO:0003677">
    <property type="term" value="F:DNA binding"/>
    <property type="evidence" value="ECO:0007669"/>
    <property type="project" value="UniProtKB-KW"/>
</dbReference>
<dbReference type="SMART" id="SM00347">
    <property type="entry name" value="HTH_MARR"/>
    <property type="match status" value="1"/>
</dbReference>
<dbReference type="PROSITE" id="PS50995">
    <property type="entry name" value="HTH_MARR_2"/>
    <property type="match status" value="1"/>
</dbReference>
<dbReference type="PANTHER" id="PTHR33164:SF94">
    <property type="entry name" value="TRANSCRIPTIONAL REGULATORY PROTEIN-RELATED"/>
    <property type="match status" value="1"/>
</dbReference>
<evidence type="ECO:0000313" key="5">
    <source>
        <dbReference type="EMBL" id="GFH01354.1"/>
    </source>
</evidence>
<comment type="caution">
    <text evidence="5">The sequence shown here is derived from an EMBL/GenBank/DDBJ whole genome shotgun (WGS) entry which is preliminary data.</text>
</comment>
<evidence type="ECO:0000256" key="1">
    <source>
        <dbReference type="ARBA" id="ARBA00023015"/>
    </source>
</evidence>
<dbReference type="RefSeq" id="WP_163888168.1">
    <property type="nucleotide sequence ID" value="NZ_BLLB01000002.1"/>
</dbReference>
<organism evidence="5 6">
    <name type="scientific">Mycolicibacterium hippocampi</name>
    <dbReference type="NCBI Taxonomy" id="659824"/>
    <lineage>
        <taxon>Bacteria</taxon>
        <taxon>Bacillati</taxon>
        <taxon>Actinomycetota</taxon>
        <taxon>Actinomycetes</taxon>
        <taxon>Mycobacteriales</taxon>
        <taxon>Mycobacteriaceae</taxon>
        <taxon>Mycolicibacterium</taxon>
    </lineage>
</organism>
<evidence type="ECO:0000256" key="2">
    <source>
        <dbReference type="ARBA" id="ARBA00023125"/>
    </source>
</evidence>
<feature type="domain" description="HTH marR-type" evidence="4">
    <location>
        <begin position="15"/>
        <end position="149"/>
    </location>
</feature>
<dbReference type="Gene3D" id="1.10.10.10">
    <property type="entry name" value="Winged helix-like DNA-binding domain superfamily/Winged helix DNA-binding domain"/>
    <property type="match status" value="1"/>
</dbReference>
<evidence type="ECO:0000256" key="3">
    <source>
        <dbReference type="ARBA" id="ARBA00023163"/>
    </source>
</evidence>
<keyword evidence="2" id="KW-0238">DNA-binding</keyword>
<dbReference type="Pfam" id="PF01047">
    <property type="entry name" value="MarR"/>
    <property type="match status" value="1"/>
</dbReference>
<dbReference type="PANTHER" id="PTHR33164">
    <property type="entry name" value="TRANSCRIPTIONAL REGULATOR, MARR FAMILY"/>
    <property type="match status" value="1"/>
</dbReference>
<accession>A0A7I9ZK58</accession>
<dbReference type="GO" id="GO:0006950">
    <property type="term" value="P:response to stress"/>
    <property type="evidence" value="ECO:0007669"/>
    <property type="project" value="TreeGrafter"/>
</dbReference>
<dbReference type="InterPro" id="IPR000835">
    <property type="entry name" value="HTH_MarR-typ"/>
</dbReference>
<dbReference type="AlphaFoldDB" id="A0A7I9ZK58"/>
<protein>
    <submittedName>
        <fullName evidence="5">MarR family transcriptional regulator</fullName>
    </submittedName>
</protein>
<dbReference type="InterPro" id="IPR036388">
    <property type="entry name" value="WH-like_DNA-bd_sf"/>
</dbReference>
<proteinExistence type="predicted"/>
<keyword evidence="3" id="KW-0804">Transcription</keyword>